<feature type="domain" description="C2H2-type" evidence="8">
    <location>
        <begin position="30"/>
        <end position="58"/>
    </location>
</feature>
<dbReference type="InterPro" id="IPR036236">
    <property type="entry name" value="Znf_C2H2_sf"/>
</dbReference>
<keyword evidence="2" id="KW-0479">Metal-binding</keyword>
<dbReference type="STRING" id="215637.A0A4P9ZMP1"/>
<dbReference type="GO" id="GO:0008270">
    <property type="term" value="F:zinc ion binding"/>
    <property type="evidence" value="ECO:0007669"/>
    <property type="project" value="UniProtKB-KW"/>
</dbReference>
<keyword evidence="6" id="KW-0539">Nucleus</keyword>
<gene>
    <name evidence="9" type="ORF">BJ085DRAFT_20914</name>
</gene>
<name>A0A4P9ZMP1_9FUNG</name>
<dbReference type="PANTHER" id="PTHR23226:SF416">
    <property type="entry name" value="FI01424P"/>
    <property type="match status" value="1"/>
</dbReference>
<reference evidence="10" key="1">
    <citation type="journal article" date="2018" name="Nat. Microbiol.">
        <title>Leveraging single-cell genomics to expand the fungal tree of life.</title>
        <authorList>
            <person name="Ahrendt S.R."/>
            <person name="Quandt C.A."/>
            <person name="Ciobanu D."/>
            <person name="Clum A."/>
            <person name="Salamov A."/>
            <person name="Andreopoulos B."/>
            <person name="Cheng J.F."/>
            <person name="Woyke T."/>
            <person name="Pelin A."/>
            <person name="Henrissat B."/>
            <person name="Reynolds N.K."/>
            <person name="Benny G.L."/>
            <person name="Smith M.E."/>
            <person name="James T.Y."/>
            <person name="Grigoriev I.V."/>
        </authorList>
    </citation>
    <scope>NUCLEOTIDE SEQUENCE [LARGE SCALE GENOMIC DNA]</scope>
    <source>
        <strain evidence="10">RSA 468</strain>
    </source>
</reference>
<feature type="domain" description="C2H2-type" evidence="8">
    <location>
        <begin position="104"/>
        <end position="131"/>
    </location>
</feature>
<sequence>PLECPICHKKFKYHSKCKQHFTKHTGEKPYICNKCNESFQYSSRLFKHITLEHPQSTPASANSGQELGKPSHYNVGLNWHIVDLKSHKAKLKSKLKLPKLKRPFVCNICIQIFYHHGDFQCHLKTHTKGKLFTCPTCKKSFSCSFTLKRHTNTLHPQNPITID</sequence>
<evidence type="ECO:0000259" key="8">
    <source>
        <dbReference type="PROSITE" id="PS50157"/>
    </source>
</evidence>
<dbReference type="FunFam" id="3.30.160.60:FF:000100">
    <property type="entry name" value="Zinc finger 45-like"/>
    <property type="match status" value="1"/>
</dbReference>
<dbReference type="GO" id="GO:0000981">
    <property type="term" value="F:DNA-binding transcription factor activity, RNA polymerase II-specific"/>
    <property type="evidence" value="ECO:0007669"/>
    <property type="project" value="TreeGrafter"/>
</dbReference>
<feature type="domain" description="C2H2-type" evidence="8">
    <location>
        <begin position="132"/>
        <end position="155"/>
    </location>
</feature>
<dbReference type="EMBL" id="ML003222">
    <property type="protein sequence ID" value="RKP34395.1"/>
    <property type="molecule type" value="Genomic_DNA"/>
</dbReference>
<feature type="domain" description="C2H2-type" evidence="8">
    <location>
        <begin position="2"/>
        <end position="29"/>
    </location>
</feature>
<evidence type="ECO:0000256" key="3">
    <source>
        <dbReference type="ARBA" id="ARBA00022737"/>
    </source>
</evidence>
<evidence type="ECO:0000256" key="7">
    <source>
        <dbReference type="PROSITE-ProRule" id="PRU00042"/>
    </source>
</evidence>
<evidence type="ECO:0000313" key="9">
    <source>
        <dbReference type="EMBL" id="RKP34395.1"/>
    </source>
</evidence>
<evidence type="ECO:0000313" key="10">
    <source>
        <dbReference type="Proteomes" id="UP000268162"/>
    </source>
</evidence>
<evidence type="ECO:0000256" key="4">
    <source>
        <dbReference type="ARBA" id="ARBA00022771"/>
    </source>
</evidence>
<keyword evidence="3" id="KW-0677">Repeat</keyword>
<keyword evidence="5" id="KW-0862">Zinc</keyword>
<feature type="non-terminal residue" evidence="9">
    <location>
        <position position="1"/>
    </location>
</feature>
<dbReference type="AlphaFoldDB" id="A0A4P9ZMP1"/>
<accession>A0A4P9ZMP1</accession>
<dbReference type="Proteomes" id="UP000268162">
    <property type="component" value="Unassembled WGS sequence"/>
</dbReference>
<dbReference type="SMART" id="SM00355">
    <property type="entry name" value="ZnF_C2H2"/>
    <property type="match status" value="4"/>
</dbReference>
<dbReference type="FunFam" id="3.30.160.60:FF:000624">
    <property type="entry name" value="zinc finger protein 697"/>
    <property type="match status" value="1"/>
</dbReference>
<keyword evidence="10" id="KW-1185">Reference proteome</keyword>
<dbReference type="GO" id="GO:0005634">
    <property type="term" value="C:nucleus"/>
    <property type="evidence" value="ECO:0007669"/>
    <property type="project" value="UniProtKB-SubCell"/>
</dbReference>
<evidence type="ECO:0000256" key="5">
    <source>
        <dbReference type="ARBA" id="ARBA00022833"/>
    </source>
</evidence>
<evidence type="ECO:0000256" key="2">
    <source>
        <dbReference type="ARBA" id="ARBA00022723"/>
    </source>
</evidence>
<evidence type="ECO:0000256" key="1">
    <source>
        <dbReference type="ARBA" id="ARBA00004123"/>
    </source>
</evidence>
<evidence type="ECO:0000256" key="6">
    <source>
        <dbReference type="ARBA" id="ARBA00023242"/>
    </source>
</evidence>
<dbReference type="SUPFAM" id="SSF57667">
    <property type="entry name" value="beta-beta-alpha zinc fingers"/>
    <property type="match status" value="2"/>
</dbReference>
<dbReference type="Gene3D" id="3.30.160.60">
    <property type="entry name" value="Classic Zinc Finger"/>
    <property type="match status" value="3"/>
</dbReference>
<dbReference type="GO" id="GO:0000978">
    <property type="term" value="F:RNA polymerase II cis-regulatory region sequence-specific DNA binding"/>
    <property type="evidence" value="ECO:0007669"/>
    <property type="project" value="TreeGrafter"/>
</dbReference>
<comment type="subcellular location">
    <subcellularLocation>
        <location evidence="1">Nucleus</location>
    </subcellularLocation>
</comment>
<proteinExistence type="predicted"/>
<keyword evidence="4 7" id="KW-0863">Zinc-finger</keyword>
<dbReference type="PANTHER" id="PTHR23226">
    <property type="entry name" value="ZINC FINGER AND SCAN DOMAIN-CONTAINING"/>
    <property type="match status" value="1"/>
</dbReference>
<dbReference type="InterPro" id="IPR013087">
    <property type="entry name" value="Znf_C2H2_type"/>
</dbReference>
<protein>
    <recommendedName>
        <fullName evidence="8">C2H2-type domain-containing protein</fullName>
    </recommendedName>
</protein>
<dbReference type="PROSITE" id="PS50157">
    <property type="entry name" value="ZINC_FINGER_C2H2_2"/>
    <property type="match status" value="4"/>
</dbReference>
<organism evidence="9 10">
    <name type="scientific">Dimargaris cristalligena</name>
    <dbReference type="NCBI Taxonomy" id="215637"/>
    <lineage>
        <taxon>Eukaryota</taxon>
        <taxon>Fungi</taxon>
        <taxon>Fungi incertae sedis</taxon>
        <taxon>Zoopagomycota</taxon>
        <taxon>Kickxellomycotina</taxon>
        <taxon>Dimargaritomycetes</taxon>
        <taxon>Dimargaritales</taxon>
        <taxon>Dimargaritaceae</taxon>
        <taxon>Dimargaris</taxon>
    </lineage>
</organism>
<dbReference type="PROSITE" id="PS00028">
    <property type="entry name" value="ZINC_FINGER_C2H2_1"/>
    <property type="match status" value="4"/>
</dbReference>